<sequence length="126" mass="14476">MCQSKIGEEKDWSSLMFNSEKLSTGKEAPSRFWDDRNKKNLHSFLPSHEVDVNSLLPDISSIFVISITPHILLVEELINEPNEIVIATKFEMQIFRSAISVQGEEFFAQLLKHKFRPNGMPIQESL</sequence>
<evidence type="ECO:0000313" key="2">
    <source>
        <dbReference type="Proteomes" id="UP000001312"/>
    </source>
</evidence>
<keyword evidence="2" id="KW-1185">Reference proteome</keyword>
<dbReference type="RefSeq" id="XP_001586778.1">
    <property type="nucleotide sequence ID" value="XM_001586728.1"/>
</dbReference>
<dbReference type="KEGG" id="ssl:SS1G_11807"/>
<dbReference type="GeneID" id="5482786"/>
<name>A7F3G1_SCLS1</name>
<evidence type="ECO:0000313" key="1">
    <source>
        <dbReference type="EMBL" id="EDN97282.1"/>
    </source>
</evidence>
<organism evidence="1 2">
    <name type="scientific">Sclerotinia sclerotiorum (strain ATCC 18683 / 1980 / Ss-1)</name>
    <name type="common">White mold</name>
    <name type="synonym">Whetzelinia sclerotiorum</name>
    <dbReference type="NCBI Taxonomy" id="665079"/>
    <lineage>
        <taxon>Eukaryota</taxon>
        <taxon>Fungi</taxon>
        <taxon>Dikarya</taxon>
        <taxon>Ascomycota</taxon>
        <taxon>Pezizomycotina</taxon>
        <taxon>Leotiomycetes</taxon>
        <taxon>Helotiales</taxon>
        <taxon>Sclerotiniaceae</taxon>
        <taxon>Sclerotinia</taxon>
    </lineage>
</organism>
<reference evidence="2" key="1">
    <citation type="journal article" date="2011" name="PLoS Genet.">
        <title>Genomic analysis of the necrotrophic fungal pathogens Sclerotinia sclerotiorum and Botrytis cinerea.</title>
        <authorList>
            <person name="Amselem J."/>
            <person name="Cuomo C.A."/>
            <person name="van Kan J.A."/>
            <person name="Viaud M."/>
            <person name="Benito E.P."/>
            <person name="Couloux A."/>
            <person name="Coutinho P.M."/>
            <person name="de Vries R.P."/>
            <person name="Dyer P.S."/>
            <person name="Fillinger S."/>
            <person name="Fournier E."/>
            <person name="Gout L."/>
            <person name="Hahn M."/>
            <person name="Kohn L."/>
            <person name="Lapalu N."/>
            <person name="Plummer K.M."/>
            <person name="Pradier J.M."/>
            <person name="Quevillon E."/>
            <person name="Sharon A."/>
            <person name="Simon A."/>
            <person name="ten Have A."/>
            <person name="Tudzynski B."/>
            <person name="Tudzynski P."/>
            <person name="Wincker P."/>
            <person name="Andrew M."/>
            <person name="Anthouard V."/>
            <person name="Beever R.E."/>
            <person name="Beffa R."/>
            <person name="Benoit I."/>
            <person name="Bouzid O."/>
            <person name="Brault B."/>
            <person name="Chen Z."/>
            <person name="Choquer M."/>
            <person name="Collemare J."/>
            <person name="Cotton P."/>
            <person name="Danchin E.G."/>
            <person name="Da Silva C."/>
            <person name="Gautier A."/>
            <person name="Giraud C."/>
            <person name="Giraud T."/>
            <person name="Gonzalez C."/>
            <person name="Grossetete S."/>
            <person name="Guldener U."/>
            <person name="Henrissat B."/>
            <person name="Howlett B.J."/>
            <person name="Kodira C."/>
            <person name="Kretschmer M."/>
            <person name="Lappartient A."/>
            <person name="Leroch M."/>
            <person name="Levis C."/>
            <person name="Mauceli E."/>
            <person name="Neuveglise C."/>
            <person name="Oeser B."/>
            <person name="Pearson M."/>
            <person name="Poulain J."/>
            <person name="Poussereau N."/>
            <person name="Quesneville H."/>
            <person name="Rascle C."/>
            <person name="Schumacher J."/>
            <person name="Segurens B."/>
            <person name="Sexton A."/>
            <person name="Silva E."/>
            <person name="Sirven C."/>
            <person name="Soanes D.M."/>
            <person name="Talbot N.J."/>
            <person name="Templeton M."/>
            <person name="Yandava C."/>
            <person name="Yarden O."/>
            <person name="Zeng Q."/>
            <person name="Rollins J.A."/>
            <person name="Lebrun M.H."/>
            <person name="Dickman M."/>
        </authorList>
    </citation>
    <scope>NUCLEOTIDE SEQUENCE [LARGE SCALE GENOMIC DNA]</scope>
    <source>
        <strain evidence="2">ATCC 18683 / 1980 / Ss-1</strain>
    </source>
</reference>
<dbReference type="EMBL" id="CH476640">
    <property type="protein sequence ID" value="EDN97282.1"/>
    <property type="molecule type" value="Genomic_DNA"/>
</dbReference>
<protein>
    <submittedName>
        <fullName evidence="1">Uncharacterized protein</fullName>
    </submittedName>
</protein>
<accession>A7F3G1</accession>
<dbReference type="AlphaFoldDB" id="A7F3G1"/>
<proteinExistence type="predicted"/>
<gene>
    <name evidence="1" type="ORF">SS1G_11807</name>
</gene>
<dbReference type="InParanoid" id="A7F3G1"/>
<dbReference type="Proteomes" id="UP000001312">
    <property type="component" value="Unassembled WGS sequence"/>
</dbReference>